<keyword evidence="1" id="KW-0963">Cytoplasm</keyword>
<dbReference type="Pfam" id="PF12833">
    <property type="entry name" value="HTH_18"/>
    <property type="match status" value="1"/>
</dbReference>
<dbReference type="SUPFAM" id="SSF51215">
    <property type="entry name" value="Regulatory protein AraC"/>
    <property type="match status" value="1"/>
</dbReference>
<evidence type="ECO:0000259" key="5">
    <source>
        <dbReference type="PROSITE" id="PS01124"/>
    </source>
</evidence>
<dbReference type="SUPFAM" id="SSF46689">
    <property type="entry name" value="Homeodomain-like"/>
    <property type="match status" value="2"/>
</dbReference>
<dbReference type="InterPro" id="IPR050204">
    <property type="entry name" value="AraC_XylS_family_regulators"/>
</dbReference>
<dbReference type="EMBL" id="JACXIY010000014">
    <property type="protein sequence ID" value="MBD2869194.1"/>
    <property type="molecule type" value="Genomic_DNA"/>
</dbReference>
<dbReference type="Pfam" id="PF02311">
    <property type="entry name" value="AraC_binding"/>
    <property type="match status" value="1"/>
</dbReference>
<dbReference type="InterPro" id="IPR018060">
    <property type="entry name" value="HTH_AraC"/>
</dbReference>
<dbReference type="RefSeq" id="WP_190861119.1">
    <property type="nucleotide sequence ID" value="NZ_JACXIY010000014.1"/>
</dbReference>
<dbReference type="InterPro" id="IPR009057">
    <property type="entry name" value="Homeodomain-like_sf"/>
</dbReference>
<accession>A0A927H736</accession>
<dbReference type="InterPro" id="IPR037923">
    <property type="entry name" value="HTH-like"/>
</dbReference>
<dbReference type="Proteomes" id="UP000632125">
    <property type="component" value="Unassembled WGS sequence"/>
</dbReference>
<dbReference type="GO" id="GO:0043565">
    <property type="term" value="F:sequence-specific DNA binding"/>
    <property type="evidence" value="ECO:0007669"/>
    <property type="project" value="InterPro"/>
</dbReference>
<feature type="domain" description="HTH araC/xylS-type" evidence="5">
    <location>
        <begin position="171"/>
        <end position="269"/>
    </location>
</feature>
<reference evidence="6" key="1">
    <citation type="submission" date="2020-09" db="EMBL/GenBank/DDBJ databases">
        <title>A novel bacterium of genus Paenibacillus, isolated from South China Sea.</title>
        <authorList>
            <person name="Huang H."/>
            <person name="Mo K."/>
            <person name="Hu Y."/>
        </authorList>
    </citation>
    <scope>NUCLEOTIDE SEQUENCE</scope>
    <source>
        <strain evidence="6">IB182493</strain>
    </source>
</reference>
<keyword evidence="7" id="KW-1185">Reference proteome</keyword>
<keyword evidence="4" id="KW-0804">Transcription</keyword>
<sequence>MNSSGIVVYHIHFILDKPPVPGWEDVRHQLNAHSLYWIYEGQGVFATEEGAFEARKGMMVYLKPGLRLKMKSDFGQPLRVLMLLMDAAALTFGDFGAPLRVGPIESLQLPLARSLTPEQERQIHEKIRYIERCWVQEREARQAEIGYELASLIASLSVAGRASDPFEEAFAGVRKWIDTHYGEALRIAELAARFGISGSHLRALFLRELGMPPKAYLNRVRDEQAKKYLTLTDEPMKVVAAACGYADEHHFGKMFRKRNGVSPAKFRSSRKNKSDVK</sequence>
<dbReference type="PROSITE" id="PS01124">
    <property type="entry name" value="HTH_ARAC_FAMILY_2"/>
    <property type="match status" value="1"/>
</dbReference>
<comment type="caution">
    <text evidence="6">The sequence shown here is derived from an EMBL/GenBank/DDBJ whole genome shotgun (WGS) entry which is preliminary data.</text>
</comment>
<keyword evidence="3" id="KW-0238">DNA-binding</keyword>
<dbReference type="GO" id="GO:0003700">
    <property type="term" value="F:DNA-binding transcription factor activity"/>
    <property type="evidence" value="ECO:0007669"/>
    <property type="project" value="InterPro"/>
</dbReference>
<gene>
    <name evidence="6" type="ORF">IDH41_11460</name>
</gene>
<keyword evidence="2" id="KW-0805">Transcription regulation</keyword>
<evidence type="ECO:0000256" key="3">
    <source>
        <dbReference type="ARBA" id="ARBA00023125"/>
    </source>
</evidence>
<evidence type="ECO:0000256" key="1">
    <source>
        <dbReference type="ARBA" id="ARBA00022490"/>
    </source>
</evidence>
<evidence type="ECO:0000256" key="2">
    <source>
        <dbReference type="ARBA" id="ARBA00023015"/>
    </source>
</evidence>
<protein>
    <submittedName>
        <fullName evidence="6">Helix-turn-helix transcriptional regulator</fullName>
    </submittedName>
</protein>
<dbReference type="Gene3D" id="1.10.10.60">
    <property type="entry name" value="Homeodomain-like"/>
    <property type="match status" value="1"/>
</dbReference>
<evidence type="ECO:0000313" key="6">
    <source>
        <dbReference type="EMBL" id="MBD2869194.1"/>
    </source>
</evidence>
<name>A0A927H736_9BACL</name>
<dbReference type="AlphaFoldDB" id="A0A927H736"/>
<dbReference type="InterPro" id="IPR003313">
    <property type="entry name" value="AraC-bd"/>
</dbReference>
<dbReference type="PANTHER" id="PTHR46796:SF13">
    <property type="entry name" value="HTH-TYPE TRANSCRIPTIONAL ACTIVATOR RHAS"/>
    <property type="match status" value="1"/>
</dbReference>
<proteinExistence type="predicted"/>
<dbReference type="SMART" id="SM00342">
    <property type="entry name" value="HTH_ARAC"/>
    <property type="match status" value="1"/>
</dbReference>
<evidence type="ECO:0000313" key="7">
    <source>
        <dbReference type="Proteomes" id="UP000632125"/>
    </source>
</evidence>
<evidence type="ECO:0000256" key="4">
    <source>
        <dbReference type="ARBA" id="ARBA00023163"/>
    </source>
</evidence>
<dbReference type="PANTHER" id="PTHR46796">
    <property type="entry name" value="HTH-TYPE TRANSCRIPTIONAL ACTIVATOR RHAS-RELATED"/>
    <property type="match status" value="1"/>
</dbReference>
<organism evidence="6 7">
    <name type="scientific">Paenibacillus arenilitoris</name>
    <dbReference type="NCBI Taxonomy" id="2772299"/>
    <lineage>
        <taxon>Bacteria</taxon>
        <taxon>Bacillati</taxon>
        <taxon>Bacillota</taxon>
        <taxon>Bacilli</taxon>
        <taxon>Bacillales</taxon>
        <taxon>Paenibacillaceae</taxon>
        <taxon>Paenibacillus</taxon>
    </lineage>
</organism>